<evidence type="ECO:0000256" key="3">
    <source>
        <dbReference type="ARBA" id="ARBA00071493"/>
    </source>
</evidence>
<gene>
    <name evidence="4" type="ORF">CQW29_20510</name>
</gene>
<dbReference type="PRINTS" id="PR00081">
    <property type="entry name" value="GDHRDH"/>
</dbReference>
<dbReference type="SUPFAM" id="SSF51735">
    <property type="entry name" value="NAD(P)-binding Rossmann-fold domains"/>
    <property type="match status" value="1"/>
</dbReference>
<dbReference type="Pfam" id="PF00106">
    <property type="entry name" value="adh_short"/>
    <property type="match status" value="1"/>
</dbReference>
<dbReference type="EMBL" id="PDET01000017">
    <property type="protein sequence ID" value="PRD13628.1"/>
    <property type="molecule type" value="Genomic_DNA"/>
</dbReference>
<comment type="caution">
    <text evidence="4">The sequence shown here is derived from an EMBL/GenBank/DDBJ whole genome shotgun (WGS) entry which is preliminary data.</text>
</comment>
<proteinExistence type="inferred from homology"/>
<dbReference type="FunFam" id="3.40.50.720:FF:000594">
    <property type="entry name" value="Short-chain oxidoreductase"/>
    <property type="match status" value="1"/>
</dbReference>
<dbReference type="PANTHER" id="PTHR24320">
    <property type="entry name" value="RETINOL DEHYDROGENASE"/>
    <property type="match status" value="1"/>
</dbReference>
<dbReference type="InterPro" id="IPR036291">
    <property type="entry name" value="NAD(P)-bd_dom_sf"/>
</dbReference>
<dbReference type="PANTHER" id="PTHR24320:SF272">
    <property type="entry name" value="NAD(P)-BINDING ROSSMANN-FOLD SUPERFAMILY PROTEIN"/>
    <property type="match status" value="1"/>
</dbReference>
<keyword evidence="2" id="KW-0560">Oxidoreductase</keyword>
<evidence type="ECO:0000256" key="1">
    <source>
        <dbReference type="ARBA" id="ARBA00006484"/>
    </source>
</evidence>
<comment type="similarity">
    <text evidence="1">Belongs to the short-chain dehydrogenases/reductases (SDR) family.</text>
</comment>
<name>A0A2S9I756_9GAMM</name>
<evidence type="ECO:0000313" key="4">
    <source>
        <dbReference type="EMBL" id="PRD13628.1"/>
    </source>
</evidence>
<dbReference type="GO" id="GO:0016491">
    <property type="term" value="F:oxidoreductase activity"/>
    <property type="evidence" value="ECO:0007669"/>
    <property type="project" value="UniProtKB-KW"/>
</dbReference>
<protein>
    <recommendedName>
        <fullName evidence="3">Probable oxidoreductase</fullName>
    </recommendedName>
</protein>
<keyword evidence="5" id="KW-1185">Reference proteome</keyword>
<dbReference type="InterPro" id="IPR002347">
    <property type="entry name" value="SDR_fam"/>
</dbReference>
<dbReference type="Gene3D" id="3.40.50.720">
    <property type="entry name" value="NAD(P)-binding Rossmann-like Domain"/>
    <property type="match status" value="1"/>
</dbReference>
<dbReference type="AlphaFoldDB" id="A0A2S9I756"/>
<reference evidence="4 5" key="1">
    <citation type="submission" date="2017-10" db="EMBL/GenBank/DDBJ databases">
        <title>Draft genome of two endophytic bacteria isolated from 'guarana' Paullinia cupana (Mart.) Ducke.</title>
        <authorList>
            <person name="Siqueira K.A."/>
            <person name="Liotti R.G."/>
            <person name="Mendes T.A."/>
            <person name="Soares M.A."/>
        </authorList>
    </citation>
    <scope>NUCLEOTIDE SEQUENCE [LARGE SCALE GENOMIC DNA]</scope>
    <source>
        <strain evidence="4 5">342</strain>
    </source>
</reference>
<evidence type="ECO:0000256" key="2">
    <source>
        <dbReference type="ARBA" id="ARBA00023002"/>
    </source>
</evidence>
<dbReference type="OrthoDB" id="109589at2"/>
<dbReference type="RefSeq" id="WP_105594588.1">
    <property type="nucleotide sequence ID" value="NZ_PDET01000017.1"/>
</dbReference>
<sequence length="321" mass="34390">MTNQFDSSTTTDDVLAGIDLHGKKVLITGLSAGLGIETARALAARGASVTGTARNLAKAEKAILPVREAAQSSGSSLELIQLDLADLSSVRKAADQLVAEGHQFDIVIANAGVMATPFGHTKDGFETQFGTNFIGHFVFINRIAPLIRSGGRVVTLSSAAHAISDIDLLDPNFEKADYDQWVAYGRSKTAVALLAVEFDRRYRKWGIRATAVHPGGVKTELQRHYSPEIEAAFIKQINEANEAKGLPPFQWKTIPQGAATTVWAAVVASADTVGGRYCEDCHVADINDSEGVTNGVRSYALDQERAAALWALGEKLADEHF</sequence>
<accession>A0A2S9I756</accession>
<dbReference type="Proteomes" id="UP000239181">
    <property type="component" value="Unassembled WGS sequence"/>
</dbReference>
<evidence type="ECO:0000313" key="5">
    <source>
        <dbReference type="Proteomes" id="UP000239181"/>
    </source>
</evidence>
<organism evidence="4 5">
    <name type="scientific">Pantoea coffeiphila</name>
    <dbReference type="NCBI Taxonomy" id="1465635"/>
    <lineage>
        <taxon>Bacteria</taxon>
        <taxon>Pseudomonadati</taxon>
        <taxon>Pseudomonadota</taxon>
        <taxon>Gammaproteobacteria</taxon>
        <taxon>Enterobacterales</taxon>
        <taxon>Erwiniaceae</taxon>
        <taxon>Pantoea</taxon>
    </lineage>
</organism>